<keyword evidence="4" id="KW-1185">Reference proteome</keyword>
<dbReference type="CDD" id="cd11660">
    <property type="entry name" value="SANT_TRF"/>
    <property type="match status" value="1"/>
</dbReference>
<dbReference type="Gene3D" id="1.10.10.60">
    <property type="entry name" value="Homeodomain-like"/>
    <property type="match status" value="2"/>
</dbReference>
<evidence type="ECO:0000256" key="2">
    <source>
        <dbReference type="SAM" id="MobiDB-lite"/>
    </source>
</evidence>
<feature type="domain" description="Myb-like" evidence="3">
    <location>
        <begin position="555"/>
        <end position="606"/>
    </location>
</feature>
<dbReference type="InterPro" id="IPR001005">
    <property type="entry name" value="SANT/Myb"/>
</dbReference>
<evidence type="ECO:0000313" key="5">
    <source>
        <dbReference type="RefSeq" id="XP_013407278.1"/>
    </source>
</evidence>
<dbReference type="SMART" id="SM00717">
    <property type="entry name" value="SANT"/>
    <property type="match status" value="2"/>
</dbReference>
<dbReference type="InterPro" id="IPR052450">
    <property type="entry name" value="TRBD-Containing_Protein"/>
</dbReference>
<dbReference type="KEGG" id="lak:106171461"/>
<dbReference type="Proteomes" id="UP000085678">
    <property type="component" value="Unplaced"/>
</dbReference>
<dbReference type="AlphaFoldDB" id="A0A1S3JAC8"/>
<proteinExistence type="predicted"/>
<reference evidence="5" key="1">
    <citation type="submission" date="2025-08" db="UniProtKB">
        <authorList>
            <consortium name="RefSeq"/>
        </authorList>
    </citation>
    <scope>IDENTIFICATION</scope>
    <source>
        <tissue evidence="5">Gonads</tissue>
    </source>
</reference>
<dbReference type="PANTHER" id="PTHR46734:SF1">
    <property type="entry name" value="TELOMERIC REPEAT-BINDING FACTOR 1"/>
    <property type="match status" value="1"/>
</dbReference>
<feature type="region of interest" description="Disordered" evidence="2">
    <location>
        <begin position="1"/>
        <end position="42"/>
    </location>
</feature>
<dbReference type="STRING" id="7574.A0A1S3JAC8"/>
<dbReference type="SUPFAM" id="SSF46689">
    <property type="entry name" value="Homeodomain-like"/>
    <property type="match status" value="2"/>
</dbReference>
<accession>A0A1S3JAC8</accession>
<gene>
    <name evidence="5" type="primary">LOC106171461</name>
</gene>
<protein>
    <submittedName>
        <fullName evidence="5">Uncharacterized protein LOC106171461 isoform X1</fullName>
    </submittedName>
</protein>
<feature type="domain" description="Myb-like" evidence="3">
    <location>
        <begin position="491"/>
        <end position="542"/>
    </location>
</feature>
<evidence type="ECO:0000313" key="4">
    <source>
        <dbReference type="Proteomes" id="UP000085678"/>
    </source>
</evidence>
<evidence type="ECO:0000256" key="1">
    <source>
        <dbReference type="ARBA" id="ARBA00023242"/>
    </source>
</evidence>
<evidence type="ECO:0000259" key="3">
    <source>
        <dbReference type="SMART" id="SM00717"/>
    </source>
</evidence>
<dbReference type="InParanoid" id="A0A1S3JAC8"/>
<feature type="compositionally biased region" description="Polar residues" evidence="2">
    <location>
        <begin position="19"/>
        <end position="30"/>
    </location>
</feature>
<dbReference type="RefSeq" id="XP_013407278.1">
    <property type="nucleotide sequence ID" value="XM_013551824.1"/>
</dbReference>
<dbReference type="PANTHER" id="PTHR46734">
    <property type="entry name" value="TELOMERIC REPEAT-BINDING FACTOR 1 TERF1"/>
    <property type="match status" value="1"/>
</dbReference>
<dbReference type="OrthoDB" id="608866at2759"/>
<name>A0A1S3JAC8_LINAN</name>
<dbReference type="InterPro" id="IPR009057">
    <property type="entry name" value="Homeodomain-like_sf"/>
</dbReference>
<dbReference type="GeneID" id="106171461"/>
<organism evidence="4 5">
    <name type="scientific">Lingula anatina</name>
    <name type="common">Brachiopod</name>
    <name type="synonym">Lingula unguis</name>
    <dbReference type="NCBI Taxonomy" id="7574"/>
    <lineage>
        <taxon>Eukaryota</taxon>
        <taxon>Metazoa</taxon>
        <taxon>Spiralia</taxon>
        <taxon>Lophotrochozoa</taxon>
        <taxon>Brachiopoda</taxon>
        <taxon>Linguliformea</taxon>
        <taxon>Lingulata</taxon>
        <taxon>Lingulida</taxon>
        <taxon>Linguloidea</taxon>
        <taxon>Lingulidae</taxon>
        <taxon>Lingula</taxon>
    </lineage>
</organism>
<keyword evidence="1" id="KW-0539">Nucleus</keyword>
<sequence length="609" mass="69913">MEKNEENFGSNAPLDKTEVSLQKSIRQPNLEQEKSTDTPENCSVHKKQLTKCNGEEEAIRCNLTDHTGTCFSTVDRASSLPVICSNIERMPVVEINQGVEFAKPKIVVNKKKSYSSTTKFVRPTAVVKEKESVSSKSSTLCHTVKRALLPTNAIRDFPSDPFRKTYGCYTGPVRLVEANNLGLGMESAESSEPRRFPPQTVQEDVCVTPVNVNRRWTHKENIHPEQHYTVADREDTSVTPVKQRKMQGKREGICITPVQQRWSYNREYCFTAPTESKRYLNFQDSIIESSNLHGEKVEDSASEFDCNLVKQAEKPNHDPSKLQENVPKITRPLTRPVKCKHSTDTCFVVYYDEDSNHSAPEQNEKYHWKNTADKSCSKCPGCQTPEVIGCPVLNSKTFNIALETSQYACVKHRLLRNVERHHLSVAKKKQTWKKIPRQPLSEFSEPGNKSIHVYDFLSSETEDDLGKKVTPPSSPISFNLKPKSTIPRRRQRKPYTDKELSYLTEGVCKLGTRWNQILCTYPFHQCRTSVDLKEKYYRLKKEKNMGSNQGLALHSFKPFSLCELRRLKRGVRQHGYNWKVILRSFKFDKERTPADLRTKWKTICNVSLL</sequence>